<keyword evidence="1" id="KW-0547">Nucleotide-binding</keyword>
<feature type="domain" description="Helicase ATP-binding" evidence="5">
    <location>
        <begin position="99"/>
        <end position="285"/>
    </location>
</feature>
<evidence type="ECO:0000256" key="2">
    <source>
        <dbReference type="ARBA" id="ARBA00022801"/>
    </source>
</evidence>
<dbReference type="CDD" id="cd18793">
    <property type="entry name" value="SF2_C_SNF"/>
    <property type="match status" value="1"/>
</dbReference>
<dbReference type="AlphaFoldDB" id="A0A1U7M8E0"/>
<dbReference type="OrthoDB" id="9814088at2"/>
<organism evidence="7 8">
    <name type="scientific">Tissierella creatinophila DSM 6911</name>
    <dbReference type="NCBI Taxonomy" id="1123403"/>
    <lineage>
        <taxon>Bacteria</taxon>
        <taxon>Bacillati</taxon>
        <taxon>Bacillota</taxon>
        <taxon>Tissierellia</taxon>
        <taxon>Tissierellales</taxon>
        <taxon>Tissierellaceae</taxon>
        <taxon>Tissierella</taxon>
    </lineage>
</organism>
<evidence type="ECO:0000256" key="4">
    <source>
        <dbReference type="ARBA" id="ARBA00022840"/>
    </source>
</evidence>
<dbReference type="Pfam" id="PF00271">
    <property type="entry name" value="Helicase_C"/>
    <property type="match status" value="1"/>
</dbReference>
<sequence length="886" mass="104011">MYELGQWIKKIENGQRVQVLEVFETWGYSSLKVYNPEENKIEFLSADRVLEEWDQEIDANYIKYKIVLLKLFQEISQGMLTSLKEGVIPLPHQLYVLKRALSESGIRYVLADEVGLGKTIEAGLIIRELKARGLIKRILIVCPKGLVSQWNLELKEKFDEYFNIILPSEYEVIKRIINKDQVYNQFDQVISPIDSIKPIERRAGWTQDEIHKYNEERIYSIIEADWDLIVIDEAHRLAGSSDQVARYKLGKMLSKASPYLLLLTATPHSGKTDQFLRLLGLLDQDTFPNYQSLVKENVSQYIIRTEKREAIDNKGKKLFKDRKTQLVEVKWNEKYSNQSLLYDKVTEYVKNGYNRAIKEKKSYIGFLMVLMQRLVTSSTAAIKDSIGRRIEILESQQVRIHNLSFDDLADIDLEEGMGQALELASIDIKNEIKDLKEMLSLAKQAEYQALDAKVERLLEYLDELYSKDNEMKAIIFTEFVETQKYLRMFLNNKGYSISILNGSMDMEERDRILLEFKEESKILISTDTGGEGLNLQFANIVINYDLPWNPMKIEQRIGRVDRIGQEKDVLVYNFINIDTVENRVRSILESKLATILDETGINKLSDLLDNEMAEMDFTDIYMKSIRDEKFIEHNVNKFEEEFRKQVKIRNQYKEIIRDNKDLSDESYSESNFDLDKNLNRILDYYQASKGLTLPRKNLSLSNPLIEKHINKDLEWHILDSIPKFSIRNFPNEDGYFSIWQISLGEERQYREYIPLFLTKKMLYRPMSGRRIWEELYKEEDNIELIGMSRLETSLYERIGKVAEEITYDNFLVLKNKYELKNKDNYRKYKHSIEIKKEAAMKIGIDNIRNSKLKALDKESIEIKKDYEDKKGLVPILLPVFIAELVK</sequence>
<dbReference type="InterPro" id="IPR049730">
    <property type="entry name" value="SNF2/RAD54-like_C"/>
</dbReference>
<dbReference type="InterPro" id="IPR000330">
    <property type="entry name" value="SNF2_N"/>
</dbReference>
<dbReference type="CDD" id="cd18011">
    <property type="entry name" value="DEXDc_RapA"/>
    <property type="match status" value="1"/>
</dbReference>
<dbReference type="InterPro" id="IPR027417">
    <property type="entry name" value="P-loop_NTPase"/>
</dbReference>
<dbReference type="InterPro" id="IPR057342">
    <property type="entry name" value="DEXDc_RapA"/>
</dbReference>
<gene>
    <name evidence="7" type="primary">rapA_1</name>
    <name evidence="7" type="ORF">TICRE_05140</name>
</gene>
<evidence type="ECO:0000256" key="1">
    <source>
        <dbReference type="ARBA" id="ARBA00022741"/>
    </source>
</evidence>
<feature type="domain" description="Helicase C-terminal" evidence="6">
    <location>
        <begin position="460"/>
        <end position="608"/>
    </location>
</feature>
<evidence type="ECO:0000313" key="7">
    <source>
        <dbReference type="EMBL" id="OLS03520.1"/>
    </source>
</evidence>
<keyword evidence="2 7" id="KW-0378">Hydrolase</keyword>
<dbReference type="Gene3D" id="3.40.50.10810">
    <property type="entry name" value="Tandem AAA-ATPase domain"/>
    <property type="match status" value="1"/>
</dbReference>
<dbReference type="InterPro" id="IPR038718">
    <property type="entry name" value="SNF2-like_sf"/>
</dbReference>
<dbReference type="GO" id="GO:0004386">
    <property type="term" value="F:helicase activity"/>
    <property type="evidence" value="ECO:0007669"/>
    <property type="project" value="UniProtKB-KW"/>
</dbReference>
<dbReference type="PROSITE" id="PS51194">
    <property type="entry name" value="HELICASE_CTER"/>
    <property type="match status" value="1"/>
</dbReference>
<evidence type="ECO:0000259" key="6">
    <source>
        <dbReference type="PROSITE" id="PS51194"/>
    </source>
</evidence>
<dbReference type="GO" id="GO:0016787">
    <property type="term" value="F:hydrolase activity"/>
    <property type="evidence" value="ECO:0007669"/>
    <property type="project" value="UniProtKB-KW"/>
</dbReference>
<evidence type="ECO:0000256" key="3">
    <source>
        <dbReference type="ARBA" id="ARBA00022806"/>
    </source>
</evidence>
<dbReference type="SMART" id="SM00490">
    <property type="entry name" value="HELICc"/>
    <property type="match status" value="1"/>
</dbReference>
<dbReference type="Proteomes" id="UP000186112">
    <property type="component" value="Unassembled WGS sequence"/>
</dbReference>
<name>A0A1U7M8E0_TISCR</name>
<reference evidence="7 8" key="1">
    <citation type="submission" date="2016-02" db="EMBL/GenBank/DDBJ databases">
        <title>Genome sequence of Tissierella creatinophila DSM 6911.</title>
        <authorList>
            <person name="Poehlein A."/>
            <person name="Daniel R."/>
        </authorList>
    </citation>
    <scope>NUCLEOTIDE SEQUENCE [LARGE SCALE GENOMIC DNA]</scope>
    <source>
        <strain evidence="7 8">DSM 6911</strain>
    </source>
</reference>
<comment type="caution">
    <text evidence="7">The sequence shown here is derived from an EMBL/GenBank/DDBJ whole genome shotgun (WGS) entry which is preliminary data.</text>
</comment>
<proteinExistence type="predicted"/>
<evidence type="ECO:0000313" key="8">
    <source>
        <dbReference type="Proteomes" id="UP000186112"/>
    </source>
</evidence>
<dbReference type="Pfam" id="PF00176">
    <property type="entry name" value="SNF2-rel_dom"/>
    <property type="match status" value="1"/>
</dbReference>
<accession>A0A1U7M8E0</accession>
<dbReference type="EC" id="3.6.4.-" evidence="7"/>
<protein>
    <submittedName>
        <fullName evidence="7">RNA polymerase-associated protein RapA</fullName>
        <ecNumber evidence="7">3.6.4.-</ecNumber>
    </submittedName>
</protein>
<dbReference type="InterPro" id="IPR001650">
    <property type="entry name" value="Helicase_C-like"/>
</dbReference>
<dbReference type="SUPFAM" id="SSF52540">
    <property type="entry name" value="P-loop containing nucleoside triphosphate hydrolases"/>
    <property type="match status" value="2"/>
</dbReference>
<dbReference type="SMART" id="SM00487">
    <property type="entry name" value="DEXDc"/>
    <property type="match status" value="1"/>
</dbReference>
<dbReference type="PROSITE" id="PS51192">
    <property type="entry name" value="HELICASE_ATP_BIND_1"/>
    <property type="match status" value="1"/>
</dbReference>
<keyword evidence="8" id="KW-1185">Reference proteome</keyword>
<dbReference type="InterPro" id="IPR014001">
    <property type="entry name" value="Helicase_ATP-bd"/>
</dbReference>
<dbReference type="EMBL" id="LTDM01000006">
    <property type="protein sequence ID" value="OLS03520.1"/>
    <property type="molecule type" value="Genomic_DNA"/>
</dbReference>
<dbReference type="PANTHER" id="PTHR45766:SF6">
    <property type="entry name" value="SWI_SNF-RELATED MATRIX-ASSOCIATED ACTIN-DEPENDENT REGULATOR OF CHROMATIN SUBFAMILY A-LIKE PROTEIN 1"/>
    <property type="match status" value="1"/>
</dbReference>
<keyword evidence="3" id="KW-0347">Helicase</keyword>
<evidence type="ECO:0000259" key="5">
    <source>
        <dbReference type="PROSITE" id="PS51192"/>
    </source>
</evidence>
<dbReference type="Gene3D" id="3.40.50.300">
    <property type="entry name" value="P-loop containing nucleotide triphosphate hydrolases"/>
    <property type="match status" value="1"/>
</dbReference>
<keyword evidence="4" id="KW-0067">ATP-binding</keyword>
<dbReference type="PANTHER" id="PTHR45766">
    <property type="entry name" value="DNA ANNEALING HELICASE AND ENDONUCLEASE ZRANB3 FAMILY MEMBER"/>
    <property type="match status" value="1"/>
</dbReference>
<dbReference type="GO" id="GO:0005524">
    <property type="term" value="F:ATP binding"/>
    <property type="evidence" value="ECO:0007669"/>
    <property type="project" value="UniProtKB-KW"/>
</dbReference>